<evidence type="ECO:0000313" key="3">
    <source>
        <dbReference type="Proteomes" id="UP000013232"/>
    </source>
</evidence>
<reference evidence="2 3" key="1">
    <citation type="submission" date="2012-09" db="EMBL/GenBank/DDBJ databases">
        <title>Draft Genome Sequences of 6 Strains from Genus Thauera.</title>
        <authorList>
            <person name="Liu B."/>
            <person name="Shapleigh J.P."/>
            <person name="Frostegard A.H."/>
        </authorList>
    </citation>
    <scope>NUCLEOTIDE SEQUENCE [LARGE SCALE GENOMIC DNA]</scope>
    <source>
        <strain evidence="3">47Lol / DSM 12138</strain>
    </source>
</reference>
<keyword evidence="3" id="KW-1185">Reference proteome</keyword>
<evidence type="ECO:0008006" key="4">
    <source>
        <dbReference type="Google" id="ProtNLM"/>
    </source>
</evidence>
<dbReference type="EMBL" id="AMXE01000117">
    <property type="protein sequence ID" value="ENO84223.1"/>
    <property type="molecule type" value="Genomic_DNA"/>
</dbReference>
<dbReference type="RefSeq" id="WP_004346224.1">
    <property type="nucleotide sequence ID" value="NZ_AMXE01000117.1"/>
</dbReference>
<protein>
    <recommendedName>
        <fullName evidence="4">Phenol degradation protein meta</fullName>
    </recommendedName>
</protein>
<dbReference type="Pfam" id="PF13557">
    <property type="entry name" value="Phenol_MetA_deg"/>
    <property type="match status" value="1"/>
</dbReference>
<evidence type="ECO:0000313" key="2">
    <source>
        <dbReference type="EMBL" id="ENO84223.1"/>
    </source>
</evidence>
<dbReference type="AlphaFoldDB" id="N6YPR5"/>
<feature type="chain" id="PRO_5004129082" description="Phenol degradation protein meta" evidence="1">
    <location>
        <begin position="26"/>
        <end position="312"/>
    </location>
</feature>
<dbReference type="InterPro" id="IPR025737">
    <property type="entry name" value="FApF"/>
</dbReference>
<evidence type="ECO:0000256" key="1">
    <source>
        <dbReference type="SAM" id="SignalP"/>
    </source>
</evidence>
<sequence length="312" mass="33917">MNTLKRGLAASALAGLALAAAPAGAKEGTDQYPNGAENWLAGALPPPGTYYLNYFGYYSGKLKNGDGKRVSGAGADAWFNALRVVHVSERKLLGGNWGWYAILPLASQEVSLGGSRNTVAGLGDATFDPFVVSWHAGDWHWAVGMSINLPTGRYREGDPTQSIGANYWSIEPLFAVTWLNGDGWELSAKFMYNVKSSNTRFRLTPGAERMKYASGDEFHVDYLAGKRFGPWGVGLSGYYLKQLEDDRLDGRSLAASPGLWSGGRRGQVLAIGPSVTYTNASGVQFIGQWQHESRVENRFGGDKFWFKAVMPL</sequence>
<organism evidence="2 3">
    <name type="scientific">Thauera linaloolentis (strain DSM 12138 / JCM 21573 / CCUG 41526 / CIP 105981 / IAM 15112 / NBRC 102519 / 47Lol)</name>
    <dbReference type="NCBI Taxonomy" id="1123367"/>
    <lineage>
        <taxon>Bacteria</taxon>
        <taxon>Pseudomonadati</taxon>
        <taxon>Pseudomonadota</taxon>
        <taxon>Betaproteobacteria</taxon>
        <taxon>Rhodocyclales</taxon>
        <taxon>Zoogloeaceae</taxon>
        <taxon>Thauera</taxon>
    </lineage>
</organism>
<proteinExistence type="predicted"/>
<dbReference type="eggNOG" id="COG4313">
    <property type="taxonomic scope" value="Bacteria"/>
</dbReference>
<dbReference type="OrthoDB" id="8639774at2"/>
<gene>
    <name evidence="2" type="ORF">C666_17755</name>
</gene>
<comment type="caution">
    <text evidence="2">The sequence shown here is derived from an EMBL/GenBank/DDBJ whole genome shotgun (WGS) entry which is preliminary data.</text>
</comment>
<name>N6YPR5_THAL4</name>
<keyword evidence="1" id="KW-0732">Signal</keyword>
<accession>N6YPR5</accession>
<feature type="signal peptide" evidence="1">
    <location>
        <begin position="1"/>
        <end position="25"/>
    </location>
</feature>
<dbReference type="STRING" id="1123367.GCA_000621305_02851"/>
<dbReference type="Proteomes" id="UP000013232">
    <property type="component" value="Unassembled WGS sequence"/>
</dbReference>